<evidence type="ECO:0000256" key="3">
    <source>
        <dbReference type="ARBA" id="ARBA00022729"/>
    </source>
</evidence>
<sequence length="772" mass="87801">MQGIWKIFILGCITILVVSCSSTKSLEKGQKLYMGATINLRNMTDSSIVKNIDLQEELDALLRPTPNGSLLGMPIKLWIYNWGGPTSKKGFFRNIFHKIGSPPVVTTYGALQKNREILQNRLENKGYFWDTVTVDTTVKRLRLTATYNAYLDSQYTIRKTTYEFDSITPIGKTLRRITRNWPERKVGKPYSLDDILGDRTRMDAWLKRRGFYYFDPNYIITLADTTVGHHQVDEVVKLKNSTPKDAKKQFRINDIVVFFFYNVGTDTTLKYLYRSPKDSGYLIVDSAKIVKPVVFARLLGFKKGELYNINTHSMAMNRLSSLGMYKFVKLRFEETDTVGKPGYWLNAYYYLTPATKKSIRFETSGYTKSNSSNGGEMSINWSNRNLFRGAEVFNVKLYGALERQVISNAPNINTRRIGIQTSLTMPRIIAPVFFKTNPDFLAQTKVQMSYEFYTRSSQYTLNSFNTSYGYIWRQSETKDHQLNVLSFTYVRPTHVTDAFQLALDTNVVLRRSIEKQFIIGSNYTYTYSTLNAANSKRRKNNYLLTANLDLSGNLLGIITGANVNKGNEKNLFGTPFSQYIRGEVNFAHYLKVGRDATLASRVITGLGYSWGNSTTMPFAKSFFVGGPNDLRAFSIRSLGPGSYYAGNPRTAAYFLGDQPGDMKLELNTEIRKPLFSIVQGALFVDAGNTWLIRNDPTRPGGTFSNQFLKQVAIGGGAGLRFDANVLVLRVDVGVPFRGPDPGYEGFQWHFKKMDWSWIQSNWIWNIAIGMPF</sequence>
<comment type="caution">
    <text evidence="7">The sequence shown here is derived from an EMBL/GenBank/DDBJ whole genome shotgun (WGS) entry which is preliminary data.</text>
</comment>
<gene>
    <name evidence="7" type="ORF">DI598_08530</name>
</gene>
<keyword evidence="3" id="KW-0732">Signal</keyword>
<dbReference type="EMBL" id="QFOI01000125">
    <property type="protein sequence ID" value="PZP49154.1"/>
    <property type="molecule type" value="Genomic_DNA"/>
</dbReference>
<dbReference type="GO" id="GO:0019867">
    <property type="term" value="C:outer membrane"/>
    <property type="evidence" value="ECO:0007669"/>
    <property type="project" value="InterPro"/>
</dbReference>
<dbReference type="PROSITE" id="PS51257">
    <property type="entry name" value="PROKAR_LIPOPROTEIN"/>
    <property type="match status" value="1"/>
</dbReference>
<dbReference type="PANTHER" id="PTHR12815:SF47">
    <property type="entry name" value="TRANSLOCATION AND ASSEMBLY MODULE SUBUNIT TAMA"/>
    <property type="match status" value="1"/>
</dbReference>
<keyword evidence="5" id="KW-0998">Cell outer membrane</keyword>
<protein>
    <recommendedName>
        <fullName evidence="6">Bacterial surface antigen (D15) domain-containing protein</fullName>
    </recommendedName>
</protein>
<keyword evidence="4" id="KW-0472">Membrane</keyword>
<name>A0A2W5F4E5_9SPHI</name>
<proteinExistence type="predicted"/>
<evidence type="ECO:0000259" key="6">
    <source>
        <dbReference type="Pfam" id="PF01103"/>
    </source>
</evidence>
<dbReference type="InterPro" id="IPR039910">
    <property type="entry name" value="D15-like"/>
</dbReference>
<dbReference type="PANTHER" id="PTHR12815">
    <property type="entry name" value="SORTING AND ASSEMBLY MACHINERY SAMM50 PROTEIN FAMILY MEMBER"/>
    <property type="match status" value="1"/>
</dbReference>
<evidence type="ECO:0000256" key="1">
    <source>
        <dbReference type="ARBA" id="ARBA00004370"/>
    </source>
</evidence>
<evidence type="ECO:0000313" key="8">
    <source>
        <dbReference type="Proteomes" id="UP000249645"/>
    </source>
</evidence>
<evidence type="ECO:0000256" key="4">
    <source>
        <dbReference type="ARBA" id="ARBA00023136"/>
    </source>
</evidence>
<evidence type="ECO:0000256" key="2">
    <source>
        <dbReference type="ARBA" id="ARBA00022692"/>
    </source>
</evidence>
<dbReference type="Proteomes" id="UP000249645">
    <property type="component" value="Unassembled WGS sequence"/>
</dbReference>
<dbReference type="Gene3D" id="2.40.160.50">
    <property type="entry name" value="membrane protein fhac: a member of the omp85/tpsb transporter family"/>
    <property type="match status" value="1"/>
</dbReference>
<evidence type="ECO:0000313" key="7">
    <source>
        <dbReference type="EMBL" id="PZP49154.1"/>
    </source>
</evidence>
<organism evidence="7 8">
    <name type="scientific">Pseudopedobacter saltans</name>
    <dbReference type="NCBI Taxonomy" id="151895"/>
    <lineage>
        <taxon>Bacteria</taxon>
        <taxon>Pseudomonadati</taxon>
        <taxon>Bacteroidota</taxon>
        <taxon>Sphingobacteriia</taxon>
        <taxon>Sphingobacteriales</taxon>
        <taxon>Sphingobacteriaceae</taxon>
        <taxon>Pseudopedobacter</taxon>
    </lineage>
</organism>
<comment type="subcellular location">
    <subcellularLocation>
        <location evidence="1">Membrane</location>
    </subcellularLocation>
</comment>
<dbReference type="Pfam" id="PF01103">
    <property type="entry name" value="Omp85"/>
    <property type="match status" value="1"/>
</dbReference>
<reference evidence="7 8" key="1">
    <citation type="submission" date="2017-11" db="EMBL/GenBank/DDBJ databases">
        <title>Infants hospitalized years apart are colonized by the same room-sourced microbial strains.</title>
        <authorList>
            <person name="Brooks B."/>
            <person name="Olm M.R."/>
            <person name="Firek B.A."/>
            <person name="Baker R."/>
            <person name="Thomas B.C."/>
            <person name="Morowitz M.J."/>
            <person name="Banfield J.F."/>
        </authorList>
    </citation>
    <scope>NUCLEOTIDE SEQUENCE [LARGE SCALE GENOMIC DNA]</scope>
    <source>
        <strain evidence="7">S2_009_000_R2_76</strain>
    </source>
</reference>
<evidence type="ECO:0000256" key="5">
    <source>
        <dbReference type="ARBA" id="ARBA00023237"/>
    </source>
</evidence>
<keyword evidence="2" id="KW-0812">Transmembrane</keyword>
<feature type="domain" description="Bacterial surface antigen (D15)" evidence="6">
    <location>
        <begin position="413"/>
        <end position="750"/>
    </location>
</feature>
<dbReference type="InterPro" id="IPR000184">
    <property type="entry name" value="Bac_surfAg_D15"/>
</dbReference>
<dbReference type="AlphaFoldDB" id="A0A2W5F4E5"/>
<accession>A0A2W5F4E5</accession>